<organism evidence="2">
    <name type="scientific">Deinococcus sp. VB142</name>
    <dbReference type="NCBI Taxonomy" id="3112952"/>
    <lineage>
        <taxon>Bacteria</taxon>
        <taxon>Thermotogati</taxon>
        <taxon>Deinococcota</taxon>
        <taxon>Deinococci</taxon>
        <taxon>Deinococcales</taxon>
        <taxon>Deinococcaceae</taxon>
        <taxon>Deinococcus</taxon>
    </lineage>
</organism>
<name>A0AAU6Q835_9DEIO</name>
<reference evidence="2" key="1">
    <citation type="submission" date="2024-03" db="EMBL/GenBank/DDBJ databases">
        <title>Deinococcus weizhi sp. nov., isolated from human skin.</title>
        <authorList>
            <person name="Wei Z."/>
            <person name="Tian F."/>
            <person name="Yang C."/>
            <person name="Xin L.T."/>
            <person name="Wen Z.J."/>
            <person name="Lan K.C."/>
            <person name="Yu L."/>
            <person name="Zhe W."/>
            <person name="Dan F.D."/>
            <person name="Jun W."/>
            <person name="Rui Z."/>
            <person name="Yong X.J."/>
            <person name="Ting Y."/>
            <person name="Wei X."/>
            <person name="Xu Z.G."/>
            <person name="Xin Z."/>
            <person name="Dong F.G."/>
            <person name="Ni X.M."/>
            <person name="Zheng M.G."/>
            <person name="Chun Y."/>
            <person name="Qian W.X."/>
        </authorList>
    </citation>
    <scope>NUCLEOTIDE SEQUENCE</scope>
    <source>
        <strain evidence="2">VB142</strain>
    </source>
</reference>
<accession>A0AAU6Q835</accession>
<gene>
    <name evidence="2" type="ORF">WDJ50_15845</name>
</gene>
<dbReference type="AlphaFoldDB" id="A0AAU6Q835"/>
<dbReference type="RefSeq" id="WP_339097982.1">
    <property type="nucleotide sequence ID" value="NZ_CP149783.1"/>
</dbReference>
<dbReference type="EMBL" id="CP149783">
    <property type="protein sequence ID" value="WYF46521.1"/>
    <property type="molecule type" value="Genomic_DNA"/>
</dbReference>
<protein>
    <submittedName>
        <fullName evidence="2">Uncharacterized protein</fullName>
    </submittedName>
</protein>
<evidence type="ECO:0000256" key="1">
    <source>
        <dbReference type="SAM" id="MobiDB-lite"/>
    </source>
</evidence>
<evidence type="ECO:0000313" key="2">
    <source>
        <dbReference type="EMBL" id="WYF46521.1"/>
    </source>
</evidence>
<feature type="region of interest" description="Disordered" evidence="1">
    <location>
        <begin position="20"/>
        <end position="40"/>
    </location>
</feature>
<sequence>MMDSMFQSYRQLNVLLRQSACTTPDGGEGPKQTPVAVLEL</sequence>
<proteinExistence type="predicted"/>